<keyword evidence="3 8" id="KW-0479">Metal-binding</keyword>
<feature type="binding site" evidence="8">
    <location>
        <begin position="396"/>
        <end position="398"/>
    </location>
    <ligand>
        <name>GTP</name>
        <dbReference type="ChEBI" id="CHEBI:37565"/>
    </ligand>
</feature>
<comment type="function">
    <text evidence="8">Plays an important role in the de novo pathway of purine nucleotide biosynthesis. Catalyzes the first committed step in the biosynthesis of AMP from IMP.</text>
</comment>
<dbReference type="Gene3D" id="3.90.170.10">
    <property type="entry name" value="Adenylosuccinate Synthetase, subunit A, domain 3"/>
    <property type="match status" value="1"/>
</dbReference>
<dbReference type="EC" id="6.3.4.4" evidence="8"/>
<dbReference type="Gene3D" id="1.10.300.10">
    <property type="entry name" value="Adenylosuccinate Synthetase, subunit A, domain 2"/>
    <property type="match status" value="1"/>
</dbReference>
<feature type="binding site" description="in other chain" evidence="8">
    <location>
        <position position="216"/>
    </location>
    <ligand>
        <name>IMP</name>
        <dbReference type="ChEBI" id="CHEBI:58053"/>
        <note>ligand shared between dimeric partners</note>
    </ligand>
</feature>
<feature type="binding site" evidence="8">
    <location>
        <position position="139"/>
    </location>
    <ligand>
        <name>IMP</name>
        <dbReference type="ChEBI" id="CHEBI:58053"/>
        <note>ligand shared between dimeric partners</note>
    </ligand>
</feature>
<dbReference type="Pfam" id="PF00709">
    <property type="entry name" value="Adenylsucc_synt"/>
    <property type="match status" value="1"/>
</dbReference>
<feature type="active site" description="Proton donor" evidence="8">
    <location>
        <position position="40"/>
    </location>
</feature>
<comment type="subunit">
    <text evidence="1 8">Homodimer.</text>
</comment>
<keyword evidence="7 8" id="KW-0342">GTP-binding</keyword>
<keyword evidence="4 8" id="KW-0547">Nucleotide-binding</keyword>
<dbReference type="Gene3D" id="3.40.440.10">
    <property type="entry name" value="Adenylosuccinate Synthetase, subunit A, domain 1"/>
    <property type="match status" value="1"/>
</dbReference>
<evidence type="ECO:0000313" key="11">
    <source>
        <dbReference type="Proteomes" id="UP000215215"/>
    </source>
</evidence>
<dbReference type="GO" id="GO:0005525">
    <property type="term" value="F:GTP binding"/>
    <property type="evidence" value="ECO:0007669"/>
    <property type="project" value="UniProtKB-UniRule"/>
</dbReference>
<keyword evidence="5 8" id="KW-0658">Purine biosynthesis</keyword>
<feature type="binding site" description="in other chain" evidence="8">
    <location>
        <begin position="37"/>
        <end position="40"/>
    </location>
    <ligand>
        <name>IMP</name>
        <dbReference type="ChEBI" id="CHEBI:58053"/>
        <note>ligand shared between dimeric partners</note>
    </ligand>
</feature>
<evidence type="ECO:0000256" key="5">
    <source>
        <dbReference type="ARBA" id="ARBA00022755"/>
    </source>
</evidence>
<dbReference type="EMBL" id="NOZQ01000005">
    <property type="protein sequence ID" value="OYD17551.1"/>
    <property type="molecule type" value="Genomic_DNA"/>
</dbReference>
<organism evidence="10 11">
    <name type="scientific">candidate division WOR-3 bacterium JGI_Cruoil_03_44_89</name>
    <dbReference type="NCBI Taxonomy" id="1973748"/>
    <lineage>
        <taxon>Bacteria</taxon>
        <taxon>Bacteria division WOR-3</taxon>
    </lineage>
</organism>
<evidence type="ECO:0000256" key="1">
    <source>
        <dbReference type="ARBA" id="ARBA00011738"/>
    </source>
</evidence>
<dbReference type="NCBIfam" id="TIGR00184">
    <property type="entry name" value="purA"/>
    <property type="match status" value="1"/>
</dbReference>
<evidence type="ECO:0000256" key="3">
    <source>
        <dbReference type="ARBA" id="ARBA00022723"/>
    </source>
</evidence>
<dbReference type="SUPFAM" id="SSF52540">
    <property type="entry name" value="P-loop containing nucleoside triphosphate hydrolases"/>
    <property type="match status" value="1"/>
</dbReference>
<comment type="cofactor">
    <cofactor evidence="8">
        <name>Mg(2+)</name>
        <dbReference type="ChEBI" id="CHEBI:18420"/>
    </cofactor>
    <text evidence="8">Binds 1 Mg(2+) ion per subunit.</text>
</comment>
<dbReference type="PROSITE" id="PS00513">
    <property type="entry name" value="ADENYLOSUCCIN_SYN_2"/>
    <property type="match status" value="1"/>
</dbReference>
<dbReference type="GO" id="GO:0004019">
    <property type="term" value="F:adenylosuccinate synthase activity"/>
    <property type="evidence" value="ECO:0007669"/>
    <property type="project" value="UniProtKB-UniRule"/>
</dbReference>
<proteinExistence type="inferred from homology"/>
<dbReference type="CDD" id="cd03108">
    <property type="entry name" value="AdSS"/>
    <property type="match status" value="1"/>
</dbReference>
<protein>
    <recommendedName>
        <fullName evidence="8">Adenylosuccinate synthetase</fullName>
        <shortName evidence="8">AMPSase</shortName>
        <shortName evidence="8">AdSS</shortName>
        <ecNumber evidence="8">6.3.4.4</ecNumber>
    </recommendedName>
    <alternativeName>
        <fullName evidence="8">IMP--aspartate ligase</fullName>
    </alternativeName>
</protein>
<dbReference type="GO" id="GO:0046040">
    <property type="term" value="P:IMP metabolic process"/>
    <property type="evidence" value="ECO:0007669"/>
    <property type="project" value="TreeGrafter"/>
</dbReference>
<evidence type="ECO:0000256" key="2">
    <source>
        <dbReference type="ARBA" id="ARBA00022598"/>
    </source>
</evidence>
<dbReference type="PANTHER" id="PTHR11846:SF0">
    <property type="entry name" value="ADENYLOSUCCINATE SYNTHETASE"/>
    <property type="match status" value="1"/>
</dbReference>
<dbReference type="NCBIfam" id="NF002223">
    <property type="entry name" value="PRK01117.1"/>
    <property type="match status" value="1"/>
</dbReference>
<evidence type="ECO:0000256" key="4">
    <source>
        <dbReference type="ARBA" id="ARBA00022741"/>
    </source>
</evidence>
<feature type="binding site" evidence="8">
    <location>
        <begin position="11"/>
        <end position="17"/>
    </location>
    <ligand>
        <name>GTP</name>
        <dbReference type="ChEBI" id="CHEBI:37565"/>
    </ligand>
</feature>
<comment type="caution">
    <text evidence="10">The sequence shown here is derived from an EMBL/GenBank/DDBJ whole genome shotgun (WGS) entry which is preliminary data.</text>
</comment>
<name>A0A235BZ53_UNCW3</name>
<feature type="binding site" description="in other chain" evidence="8">
    <location>
        <position position="231"/>
    </location>
    <ligand>
        <name>IMP</name>
        <dbReference type="ChEBI" id="CHEBI:58053"/>
        <note>ligand shared between dimeric partners</note>
    </ligand>
</feature>
<sequence>MITVVIGTHFGDEGKGKIVDYLARDCHMVVRYNGGNNAGHTIISPRGKLVLHLIPAGIFNPDCICIIGPGVVIRPGSLYAEMDALSEMGINLEGRLFISSRAHIVMPWHLALDELEDKKKKIGTTRRGIGPTYSDKTARNGIRAGDALLSGFKKKVREMFNERMEFLKREYKFTLDEDLNEWLYTEEKIGKYITDTEPIIWNAMECDKNILLEGAQGTLLDIDFGTFPFVTSSSTTASGACQGSGIPPMRIDRVIGVVKAYTTRVGEGPLPTEIKDETGEMLREKGGEYGATTGRPRRCGWLDGVLLRYAVKLSGITSLALTKLDVLSGFGEIKICEAYRRGDKRYTYPPFSINDVQPVYKILPGWNDIEDNLPQNAFDFIKAIENISGTKVGIVSTGPERNATMIL</sequence>
<dbReference type="InterPro" id="IPR042110">
    <property type="entry name" value="Adenylosuccinate_synth_dom2"/>
</dbReference>
<gene>
    <name evidence="8" type="primary">purA</name>
    <name evidence="10" type="ORF">CH333_00560</name>
</gene>
<dbReference type="FunFam" id="1.10.300.10:FF:000001">
    <property type="entry name" value="Adenylosuccinate synthetase"/>
    <property type="match status" value="1"/>
</dbReference>
<keyword evidence="8" id="KW-0963">Cytoplasm</keyword>
<evidence type="ECO:0000256" key="6">
    <source>
        <dbReference type="ARBA" id="ARBA00022842"/>
    </source>
</evidence>
<dbReference type="UniPathway" id="UPA00075">
    <property type="reaction ID" value="UER00335"/>
</dbReference>
<dbReference type="GO" id="GO:0044208">
    <property type="term" value="P:'de novo' AMP biosynthetic process"/>
    <property type="evidence" value="ECO:0007669"/>
    <property type="project" value="UniProtKB-UniRule"/>
</dbReference>
<dbReference type="AlphaFoldDB" id="A0A235BZ53"/>
<comment type="pathway">
    <text evidence="8">Purine metabolism; AMP biosynthesis via de novo pathway; AMP from IMP: step 1/2.</text>
</comment>
<feature type="binding site" description="in other chain" evidence="8">
    <location>
        <position position="295"/>
    </location>
    <ligand>
        <name>IMP</name>
        <dbReference type="ChEBI" id="CHEBI:58053"/>
        <note>ligand shared between dimeric partners</note>
    </ligand>
</feature>
<accession>A0A235BZ53</accession>
<feature type="active site" description="Proton acceptor" evidence="8">
    <location>
        <position position="12"/>
    </location>
</feature>
<feature type="binding site" description="in other chain" evidence="8">
    <location>
        <begin position="12"/>
        <end position="15"/>
    </location>
    <ligand>
        <name>IMP</name>
        <dbReference type="ChEBI" id="CHEBI:58053"/>
        <note>ligand shared between dimeric partners</note>
    </ligand>
</feature>
<dbReference type="Proteomes" id="UP000215215">
    <property type="component" value="Unassembled WGS sequence"/>
</dbReference>
<comment type="similarity">
    <text evidence="8">Belongs to the adenylosuccinate synthetase family.</text>
</comment>
<evidence type="ECO:0000256" key="8">
    <source>
        <dbReference type="HAMAP-Rule" id="MF_00011"/>
    </source>
</evidence>
<feature type="binding site" evidence="8">
    <location>
        <begin position="323"/>
        <end position="325"/>
    </location>
    <ligand>
        <name>GTP</name>
        <dbReference type="ChEBI" id="CHEBI:37565"/>
    </ligand>
</feature>
<dbReference type="FunFam" id="3.90.170.10:FF:000001">
    <property type="entry name" value="Adenylosuccinate synthetase"/>
    <property type="match status" value="1"/>
</dbReference>
<feature type="binding site" description="in other chain" evidence="8">
    <location>
        <position position="125"/>
    </location>
    <ligand>
        <name>IMP</name>
        <dbReference type="ChEBI" id="CHEBI:58053"/>
        <note>ligand shared between dimeric partners</note>
    </ligand>
</feature>
<keyword evidence="6 8" id="KW-0460">Magnesium</keyword>
<dbReference type="InterPro" id="IPR033128">
    <property type="entry name" value="Adenylosuccin_syn_Lys_AS"/>
</dbReference>
<evidence type="ECO:0000256" key="9">
    <source>
        <dbReference type="PROSITE-ProRule" id="PRU10134"/>
    </source>
</evidence>
<reference evidence="10 11" key="1">
    <citation type="submission" date="2017-07" db="EMBL/GenBank/DDBJ databases">
        <title>Recovery of genomes from metagenomes via a dereplication, aggregation, and scoring strategy.</title>
        <authorList>
            <person name="Sieber C.M."/>
            <person name="Probst A.J."/>
            <person name="Sharrar A."/>
            <person name="Thomas B.C."/>
            <person name="Hess M."/>
            <person name="Tringe S.G."/>
            <person name="Banfield J.F."/>
        </authorList>
    </citation>
    <scope>NUCLEOTIDE SEQUENCE [LARGE SCALE GENOMIC DNA]</scope>
    <source>
        <strain evidence="10">JGI_Cruoil_03_44_89</strain>
    </source>
</reference>
<keyword evidence="2 8" id="KW-0436">Ligase</keyword>
<dbReference type="InterPro" id="IPR042109">
    <property type="entry name" value="Adenylosuccinate_synth_dom1"/>
</dbReference>
<feature type="binding site" evidence="8">
    <location>
        <position position="39"/>
    </location>
    <ligand>
        <name>Mg(2+)</name>
        <dbReference type="ChEBI" id="CHEBI:18420"/>
    </ligand>
</feature>
<dbReference type="GO" id="GO:0005737">
    <property type="term" value="C:cytoplasm"/>
    <property type="evidence" value="ECO:0007669"/>
    <property type="project" value="UniProtKB-SubCell"/>
</dbReference>
<evidence type="ECO:0000256" key="7">
    <source>
        <dbReference type="ARBA" id="ARBA00023134"/>
    </source>
</evidence>
<comment type="catalytic activity">
    <reaction evidence="8">
        <text>IMP + L-aspartate + GTP = N(6)-(1,2-dicarboxyethyl)-AMP + GDP + phosphate + 2 H(+)</text>
        <dbReference type="Rhea" id="RHEA:15753"/>
        <dbReference type="ChEBI" id="CHEBI:15378"/>
        <dbReference type="ChEBI" id="CHEBI:29991"/>
        <dbReference type="ChEBI" id="CHEBI:37565"/>
        <dbReference type="ChEBI" id="CHEBI:43474"/>
        <dbReference type="ChEBI" id="CHEBI:57567"/>
        <dbReference type="ChEBI" id="CHEBI:58053"/>
        <dbReference type="ChEBI" id="CHEBI:58189"/>
        <dbReference type="EC" id="6.3.4.4"/>
    </reaction>
</comment>
<dbReference type="PANTHER" id="PTHR11846">
    <property type="entry name" value="ADENYLOSUCCINATE SYNTHETASE"/>
    <property type="match status" value="1"/>
</dbReference>
<dbReference type="InterPro" id="IPR027417">
    <property type="entry name" value="P-loop_NTPase"/>
</dbReference>
<feature type="binding site" evidence="8">
    <location>
        <position position="297"/>
    </location>
    <ligand>
        <name>GTP</name>
        <dbReference type="ChEBI" id="CHEBI:37565"/>
    </ligand>
</feature>
<feature type="binding site" evidence="8">
    <location>
        <begin position="291"/>
        <end position="297"/>
    </location>
    <ligand>
        <name>substrate</name>
    </ligand>
</feature>
<comment type="subcellular location">
    <subcellularLocation>
        <location evidence="8">Cytoplasm</location>
    </subcellularLocation>
</comment>
<dbReference type="GO" id="GO:0000287">
    <property type="term" value="F:magnesium ion binding"/>
    <property type="evidence" value="ECO:0007669"/>
    <property type="project" value="UniProtKB-UniRule"/>
</dbReference>
<dbReference type="InterPro" id="IPR001114">
    <property type="entry name" value="Adenylosuccinate_synthetase"/>
</dbReference>
<evidence type="ECO:0000313" key="10">
    <source>
        <dbReference type="EMBL" id="OYD17551.1"/>
    </source>
</evidence>
<feature type="active site" evidence="9">
    <location>
        <position position="136"/>
    </location>
</feature>
<dbReference type="InterPro" id="IPR042111">
    <property type="entry name" value="Adenylosuccinate_synth_dom3"/>
</dbReference>
<feature type="binding site" evidence="8">
    <location>
        <position position="12"/>
    </location>
    <ligand>
        <name>Mg(2+)</name>
        <dbReference type="ChEBI" id="CHEBI:18420"/>
    </ligand>
</feature>
<dbReference type="SMART" id="SM00788">
    <property type="entry name" value="Adenylsucc_synt"/>
    <property type="match status" value="1"/>
</dbReference>
<feature type="binding site" evidence="8">
    <location>
        <begin position="39"/>
        <end position="41"/>
    </location>
    <ligand>
        <name>GTP</name>
        <dbReference type="ChEBI" id="CHEBI:37565"/>
    </ligand>
</feature>
<dbReference type="HAMAP" id="MF_00011">
    <property type="entry name" value="Adenylosucc_synth"/>
    <property type="match status" value="1"/>
</dbReference>